<dbReference type="EMBL" id="VSSQ01026065">
    <property type="protein sequence ID" value="MPM74589.1"/>
    <property type="molecule type" value="Genomic_DNA"/>
</dbReference>
<dbReference type="AlphaFoldDB" id="A0A645CCC6"/>
<reference evidence="1" key="1">
    <citation type="submission" date="2019-08" db="EMBL/GenBank/DDBJ databases">
        <authorList>
            <person name="Kucharzyk K."/>
            <person name="Murdoch R.W."/>
            <person name="Higgins S."/>
            <person name="Loffler F."/>
        </authorList>
    </citation>
    <scope>NUCLEOTIDE SEQUENCE</scope>
</reference>
<evidence type="ECO:0000313" key="1">
    <source>
        <dbReference type="EMBL" id="MPM74589.1"/>
    </source>
</evidence>
<protein>
    <submittedName>
        <fullName evidence="1">Uncharacterized protein</fullName>
    </submittedName>
</protein>
<sequence>MLKNRSDKDFSQIILMLCHMQRSGGQPSLRKFVIHKITKIHPVCNSVHHEIHPEEKLLVIFFRVDDNRYQTKQNK</sequence>
<comment type="caution">
    <text evidence="1">The sequence shown here is derived from an EMBL/GenBank/DDBJ whole genome shotgun (WGS) entry which is preliminary data.</text>
</comment>
<name>A0A645CCC6_9ZZZZ</name>
<organism evidence="1">
    <name type="scientific">bioreactor metagenome</name>
    <dbReference type="NCBI Taxonomy" id="1076179"/>
    <lineage>
        <taxon>unclassified sequences</taxon>
        <taxon>metagenomes</taxon>
        <taxon>ecological metagenomes</taxon>
    </lineage>
</organism>
<proteinExistence type="predicted"/>
<gene>
    <name evidence="1" type="ORF">SDC9_121577</name>
</gene>
<accession>A0A645CCC6</accession>